<protein>
    <recommendedName>
        <fullName evidence="7">Major facilitator superfamily (MFS) profile domain-containing protein</fullName>
    </recommendedName>
</protein>
<dbReference type="SUPFAM" id="SSF103473">
    <property type="entry name" value="MFS general substrate transporter"/>
    <property type="match status" value="1"/>
</dbReference>
<dbReference type="EMBL" id="AJVK01009740">
    <property type="status" value="NOT_ANNOTATED_CDS"/>
    <property type="molecule type" value="Genomic_DNA"/>
</dbReference>
<keyword evidence="3" id="KW-1133">Transmembrane helix</keyword>
<evidence type="ECO:0000313" key="5">
    <source>
        <dbReference type="EnsemblMetazoa" id="PPAI000620-PA"/>
    </source>
</evidence>
<dbReference type="AlphaFoldDB" id="A0A1B0CZU8"/>
<dbReference type="VEuPathDB" id="VectorBase:PPAI000620"/>
<dbReference type="InterPro" id="IPR005829">
    <property type="entry name" value="Sugar_transporter_CS"/>
</dbReference>
<evidence type="ECO:0008006" key="7">
    <source>
        <dbReference type="Google" id="ProtNLM"/>
    </source>
</evidence>
<proteinExistence type="predicted"/>
<organism evidence="5 6">
    <name type="scientific">Phlebotomus papatasi</name>
    <name type="common">Sandfly</name>
    <dbReference type="NCBI Taxonomy" id="29031"/>
    <lineage>
        <taxon>Eukaryota</taxon>
        <taxon>Metazoa</taxon>
        <taxon>Ecdysozoa</taxon>
        <taxon>Arthropoda</taxon>
        <taxon>Hexapoda</taxon>
        <taxon>Insecta</taxon>
        <taxon>Pterygota</taxon>
        <taxon>Neoptera</taxon>
        <taxon>Endopterygota</taxon>
        <taxon>Diptera</taxon>
        <taxon>Nematocera</taxon>
        <taxon>Psychodoidea</taxon>
        <taxon>Psychodidae</taxon>
        <taxon>Phlebotomus</taxon>
        <taxon>Phlebotomus</taxon>
    </lineage>
</organism>
<dbReference type="GO" id="GO:0016020">
    <property type="term" value="C:membrane"/>
    <property type="evidence" value="ECO:0007669"/>
    <property type="project" value="UniProtKB-SubCell"/>
</dbReference>
<dbReference type="PROSITE" id="PS00216">
    <property type="entry name" value="SUGAR_TRANSPORT_1"/>
    <property type="match status" value="1"/>
</dbReference>
<name>A0A1B0CZU8_PHLPP</name>
<dbReference type="Gene3D" id="1.20.1250.20">
    <property type="entry name" value="MFS general substrate transporter like domains"/>
    <property type="match status" value="1"/>
</dbReference>
<keyword evidence="2" id="KW-0812">Transmembrane</keyword>
<dbReference type="InterPro" id="IPR005828">
    <property type="entry name" value="MFS_sugar_transport-like"/>
</dbReference>
<evidence type="ECO:0000313" key="6">
    <source>
        <dbReference type="Proteomes" id="UP000092462"/>
    </source>
</evidence>
<dbReference type="VEuPathDB" id="VectorBase:PPAPM1_005278"/>
<reference evidence="5" key="1">
    <citation type="submission" date="2022-08" db="UniProtKB">
        <authorList>
            <consortium name="EnsemblMetazoa"/>
        </authorList>
    </citation>
    <scope>IDENTIFICATION</scope>
    <source>
        <strain evidence="5">Israel</strain>
    </source>
</reference>
<comment type="subcellular location">
    <subcellularLocation>
        <location evidence="1">Membrane</location>
        <topology evidence="1">Multi-pass membrane protein</topology>
    </subcellularLocation>
</comment>
<dbReference type="EMBL" id="AJVK01009741">
    <property type="status" value="NOT_ANNOTATED_CDS"/>
    <property type="molecule type" value="Genomic_DNA"/>
</dbReference>
<accession>A0A1B0CZU8</accession>
<evidence type="ECO:0000256" key="1">
    <source>
        <dbReference type="ARBA" id="ARBA00004141"/>
    </source>
</evidence>
<evidence type="ECO:0000256" key="2">
    <source>
        <dbReference type="ARBA" id="ARBA00022692"/>
    </source>
</evidence>
<sequence>MVVNSGNLQVSSGKTSGGLTLDGSKCDNNDKNTQNCAIALDDAEEEDNNSDVISDLTGHIGKWQLIWAIVLSLFQFPSTFHLFSFVFEGAHKDFWCAAPDHLKSIPTAVWRNLTQPKNGCSIIDINFNNILEENFTTALSDTSNFTLTKCINFEYDMDLIGKTVISEWQLICDRDSMVSIVEMCFLAGAAVGSVCSGWISDQFGRRITLMSFATVQCCVGFFITKSLIRVK</sequence>
<keyword evidence="4" id="KW-0472">Membrane</keyword>
<keyword evidence="6" id="KW-1185">Reference proteome</keyword>
<evidence type="ECO:0000256" key="4">
    <source>
        <dbReference type="ARBA" id="ARBA00023136"/>
    </source>
</evidence>
<dbReference type="Proteomes" id="UP000092462">
    <property type="component" value="Unassembled WGS sequence"/>
</dbReference>
<evidence type="ECO:0000256" key="3">
    <source>
        <dbReference type="ARBA" id="ARBA00022989"/>
    </source>
</evidence>
<dbReference type="Pfam" id="PF00083">
    <property type="entry name" value="Sugar_tr"/>
    <property type="match status" value="1"/>
</dbReference>
<dbReference type="GO" id="GO:0022857">
    <property type="term" value="F:transmembrane transporter activity"/>
    <property type="evidence" value="ECO:0007669"/>
    <property type="project" value="InterPro"/>
</dbReference>
<dbReference type="InterPro" id="IPR036259">
    <property type="entry name" value="MFS_trans_sf"/>
</dbReference>
<dbReference type="EnsemblMetazoa" id="PPAI000620-RA">
    <property type="protein sequence ID" value="PPAI000620-PA"/>
    <property type="gene ID" value="PPAI000620"/>
</dbReference>